<protein>
    <submittedName>
        <fullName evidence="3">HSP70 domain-containing protein</fullName>
    </submittedName>
</protein>
<keyword evidence="4" id="KW-1185">Reference proteome</keyword>
<dbReference type="STRING" id="35128.B8CBI3"/>
<accession>B8CBI3</accession>
<keyword evidence="1" id="KW-0547">Nucleotide-binding</keyword>
<dbReference type="eggNOG" id="KOG0102">
    <property type="taxonomic scope" value="Eukaryota"/>
</dbReference>
<dbReference type="GO" id="GO:0140662">
    <property type="term" value="F:ATP-dependent protein folding chaperone"/>
    <property type="evidence" value="ECO:0007669"/>
    <property type="project" value="InterPro"/>
</dbReference>
<dbReference type="InterPro" id="IPR043129">
    <property type="entry name" value="ATPase_NBD"/>
</dbReference>
<dbReference type="GeneID" id="7446945"/>
<dbReference type="Proteomes" id="UP000001449">
    <property type="component" value="Chromosome 13"/>
</dbReference>
<evidence type="ECO:0000256" key="2">
    <source>
        <dbReference type="ARBA" id="ARBA00022840"/>
    </source>
</evidence>
<evidence type="ECO:0000313" key="4">
    <source>
        <dbReference type="Proteomes" id="UP000001449"/>
    </source>
</evidence>
<gene>
    <name evidence="3" type="ORF">THAPSDRAFT_269683</name>
</gene>
<reference evidence="3 4" key="2">
    <citation type="journal article" date="2008" name="Nature">
        <title>The Phaeodactylum genome reveals the evolutionary history of diatom genomes.</title>
        <authorList>
            <person name="Bowler C."/>
            <person name="Allen A.E."/>
            <person name="Badger J.H."/>
            <person name="Grimwood J."/>
            <person name="Jabbari K."/>
            <person name="Kuo A."/>
            <person name="Maheswari U."/>
            <person name="Martens C."/>
            <person name="Maumus F."/>
            <person name="Otillar R.P."/>
            <person name="Rayko E."/>
            <person name="Salamov A."/>
            <person name="Vandepoele K."/>
            <person name="Beszteri B."/>
            <person name="Gruber A."/>
            <person name="Heijde M."/>
            <person name="Katinka M."/>
            <person name="Mock T."/>
            <person name="Valentin K."/>
            <person name="Verret F."/>
            <person name="Berges J.A."/>
            <person name="Brownlee C."/>
            <person name="Cadoret J.P."/>
            <person name="Chiovitti A."/>
            <person name="Choi C.J."/>
            <person name="Coesel S."/>
            <person name="De Martino A."/>
            <person name="Detter J.C."/>
            <person name="Durkin C."/>
            <person name="Falciatore A."/>
            <person name="Fournet J."/>
            <person name="Haruta M."/>
            <person name="Huysman M.J."/>
            <person name="Jenkins B.D."/>
            <person name="Jiroutova K."/>
            <person name="Jorgensen R.E."/>
            <person name="Joubert Y."/>
            <person name="Kaplan A."/>
            <person name="Kroger N."/>
            <person name="Kroth P.G."/>
            <person name="La Roche J."/>
            <person name="Lindquist E."/>
            <person name="Lommer M."/>
            <person name="Martin-Jezequel V."/>
            <person name="Lopez P.J."/>
            <person name="Lucas S."/>
            <person name="Mangogna M."/>
            <person name="McGinnis K."/>
            <person name="Medlin L.K."/>
            <person name="Montsant A."/>
            <person name="Oudot-Le Secq M.P."/>
            <person name="Napoli C."/>
            <person name="Obornik M."/>
            <person name="Parker M.S."/>
            <person name="Petit J.L."/>
            <person name="Porcel B.M."/>
            <person name="Poulsen N."/>
            <person name="Robison M."/>
            <person name="Rychlewski L."/>
            <person name="Rynearson T.A."/>
            <person name="Schmutz J."/>
            <person name="Shapiro H."/>
            <person name="Siaut M."/>
            <person name="Stanley M."/>
            <person name="Sussman M.R."/>
            <person name="Taylor A.R."/>
            <person name="Vardi A."/>
            <person name="von Dassow P."/>
            <person name="Vyverman W."/>
            <person name="Willis A."/>
            <person name="Wyrwicz L.S."/>
            <person name="Rokhsar D.S."/>
            <person name="Weissenbach J."/>
            <person name="Armbrust E.V."/>
            <person name="Green B.R."/>
            <person name="Van de Peer Y."/>
            <person name="Grigoriev I.V."/>
        </authorList>
    </citation>
    <scope>NUCLEOTIDE SEQUENCE [LARGE SCALE GENOMIC DNA]</scope>
    <source>
        <strain evidence="3 4">CCMP1335</strain>
    </source>
</reference>
<dbReference type="AlphaFoldDB" id="B8CBI3"/>
<sequence length="240" mass="25454">MVVDVGGTSTCISMVSDGEVVYSVALPVGGETFVDMLVSHLIQGFYGESNDGDGDSSEIPSSKPSFNDPSALQRLYEASTTAVHELSRKTRSQINIPYLTMDLETRKPKHLEVGMARNVVDAEVEGYIRGSVVPYLNHATTVLSKGLPTPINLSTLLSSAIMASLEQTAHTPQMLRSVLLVGGGGRIPMVREALKQGLGYLAGDAYVSGSGGEKRLIVPEDELVEELCALGAAVWGSSAR</sequence>
<organism evidence="3 4">
    <name type="scientific">Thalassiosira pseudonana</name>
    <name type="common">Marine diatom</name>
    <name type="synonym">Cyclotella nana</name>
    <dbReference type="NCBI Taxonomy" id="35128"/>
    <lineage>
        <taxon>Eukaryota</taxon>
        <taxon>Sar</taxon>
        <taxon>Stramenopiles</taxon>
        <taxon>Ochrophyta</taxon>
        <taxon>Bacillariophyta</taxon>
        <taxon>Coscinodiscophyceae</taxon>
        <taxon>Thalassiosirophycidae</taxon>
        <taxon>Thalassiosirales</taxon>
        <taxon>Thalassiosiraceae</taxon>
        <taxon>Thalassiosira</taxon>
    </lineage>
</organism>
<dbReference type="FunFam" id="3.90.640.10:FF:000003">
    <property type="entry name" value="Molecular chaperone DnaK"/>
    <property type="match status" value="1"/>
</dbReference>
<dbReference type="PaxDb" id="35128-Thaps269683"/>
<dbReference type="EMBL" id="CM000648">
    <property type="protein sequence ID" value="EED89324.1"/>
    <property type="molecule type" value="Genomic_DNA"/>
</dbReference>
<dbReference type="SUPFAM" id="SSF53067">
    <property type="entry name" value="Actin-like ATPase domain"/>
    <property type="match status" value="1"/>
</dbReference>
<evidence type="ECO:0000313" key="3">
    <source>
        <dbReference type="EMBL" id="EED89324.1"/>
    </source>
</evidence>
<reference evidence="3 4" key="1">
    <citation type="journal article" date="2004" name="Science">
        <title>The genome of the diatom Thalassiosira pseudonana: ecology, evolution, and metabolism.</title>
        <authorList>
            <person name="Armbrust E.V."/>
            <person name="Berges J.A."/>
            <person name="Bowler C."/>
            <person name="Green B.R."/>
            <person name="Martinez D."/>
            <person name="Putnam N.H."/>
            <person name="Zhou S."/>
            <person name="Allen A.E."/>
            <person name="Apt K.E."/>
            <person name="Bechner M."/>
            <person name="Brzezinski M.A."/>
            <person name="Chaal B.K."/>
            <person name="Chiovitti A."/>
            <person name="Davis A.K."/>
            <person name="Demarest M.S."/>
            <person name="Detter J.C."/>
            <person name="Glavina T."/>
            <person name="Goodstein D."/>
            <person name="Hadi M.Z."/>
            <person name="Hellsten U."/>
            <person name="Hildebrand M."/>
            <person name="Jenkins B.D."/>
            <person name="Jurka J."/>
            <person name="Kapitonov V.V."/>
            <person name="Kroger N."/>
            <person name="Lau W.W."/>
            <person name="Lane T.W."/>
            <person name="Larimer F.W."/>
            <person name="Lippmeier J.C."/>
            <person name="Lucas S."/>
            <person name="Medina M."/>
            <person name="Montsant A."/>
            <person name="Obornik M."/>
            <person name="Parker M.S."/>
            <person name="Palenik B."/>
            <person name="Pazour G.J."/>
            <person name="Richardson P.M."/>
            <person name="Rynearson T.A."/>
            <person name="Saito M.A."/>
            <person name="Schwartz D.C."/>
            <person name="Thamatrakoln K."/>
            <person name="Valentin K."/>
            <person name="Vardi A."/>
            <person name="Wilkerson F.P."/>
            <person name="Rokhsar D.S."/>
        </authorList>
    </citation>
    <scope>NUCLEOTIDE SEQUENCE [LARGE SCALE GENOMIC DNA]</scope>
    <source>
        <strain evidence="3 4">CCMP1335</strain>
    </source>
</reference>
<dbReference type="GO" id="GO:0005524">
    <property type="term" value="F:ATP binding"/>
    <property type="evidence" value="ECO:0007669"/>
    <property type="project" value="UniProtKB-KW"/>
</dbReference>
<dbReference type="Gene3D" id="3.30.420.40">
    <property type="match status" value="1"/>
</dbReference>
<dbReference type="KEGG" id="tps:THAPSDRAFT_269683"/>
<name>B8CBI3_THAPS</name>
<dbReference type="HOGENOM" id="CLU_1158405_0_0_1"/>
<dbReference type="InterPro" id="IPR013126">
    <property type="entry name" value="Hsp_70_fam"/>
</dbReference>
<proteinExistence type="predicted"/>
<evidence type="ECO:0000256" key="1">
    <source>
        <dbReference type="ARBA" id="ARBA00022741"/>
    </source>
</evidence>
<dbReference type="Pfam" id="PF00012">
    <property type="entry name" value="HSP70"/>
    <property type="match status" value="1"/>
</dbReference>
<keyword evidence="2" id="KW-0067">ATP-binding</keyword>
<dbReference type="InParanoid" id="B8CBI3"/>
<dbReference type="RefSeq" id="XP_002293588.1">
    <property type="nucleotide sequence ID" value="XM_002293552.1"/>
</dbReference>